<dbReference type="GO" id="GO:0003714">
    <property type="term" value="F:transcription corepressor activity"/>
    <property type="evidence" value="ECO:0007669"/>
    <property type="project" value="TreeGrafter"/>
</dbReference>
<evidence type="ECO:0000256" key="5">
    <source>
        <dbReference type="ARBA" id="ARBA00022679"/>
    </source>
</evidence>
<dbReference type="InterPro" id="IPR026591">
    <property type="entry name" value="Sirtuin_cat_small_dom_sf"/>
</dbReference>
<dbReference type="Pfam" id="PF02146">
    <property type="entry name" value="SIR2"/>
    <property type="match status" value="1"/>
</dbReference>
<keyword evidence="8" id="KW-0520">NAD</keyword>
<keyword evidence="6 13" id="KW-0479">Metal-binding</keyword>
<dbReference type="STRING" id="1561998.A0A1I7UNL5"/>
<dbReference type="InterPro" id="IPR050134">
    <property type="entry name" value="NAD-dep_sirtuin_deacylases"/>
</dbReference>
<comment type="similarity">
    <text evidence="3">Belongs to the sirtuin family. Class I subfamily.</text>
</comment>
<dbReference type="AlphaFoldDB" id="A0A1I7UNL5"/>
<dbReference type="GO" id="GO:0046872">
    <property type="term" value="F:metal ion binding"/>
    <property type="evidence" value="ECO:0007669"/>
    <property type="project" value="UniProtKB-KW"/>
</dbReference>
<accession>A0A1I7UNL5</accession>
<feature type="binding site" evidence="13">
    <location>
        <position position="284"/>
    </location>
    <ligand>
        <name>Zn(2+)</name>
        <dbReference type="ChEBI" id="CHEBI:29105"/>
    </ligand>
</feature>
<feature type="active site" description="Proton acceptor" evidence="13">
    <location>
        <position position="252"/>
    </location>
</feature>
<evidence type="ECO:0000256" key="7">
    <source>
        <dbReference type="ARBA" id="ARBA00022833"/>
    </source>
</evidence>
<dbReference type="EC" id="2.3.1.286" evidence="4"/>
<proteinExistence type="inferred from homology"/>
<evidence type="ECO:0000256" key="14">
    <source>
        <dbReference type="SAM" id="MobiDB-lite"/>
    </source>
</evidence>
<dbReference type="GO" id="GO:0005654">
    <property type="term" value="C:nucleoplasm"/>
    <property type="evidence" value="ECO:0007669"/>
    <property type="project" value="TreeGrafter"/>
</dbReference>
<dbReference type="GO" id="GO:0033553">
    <property type="term" value="C:rDNA heterochromatin"/>
    <property type="evidence" value="ECO:0007669"/>
    <property type="project" value="TreeGrafter"/>
</dbReference>
<evidence type="ECO:0000256" key="1">
    <source>
        <dbReference type="ARBA" id="ARBA00001947"/>
    </source>
</evidence>
<evidence type="ECO:0000256" key="4">
    <source>
        <dbReference type="ARBA" id="ARBA00012928"/>
    </source>
</evidence>
<evidence type="ECO:0000256" key="11">
    <source>
        <dbReference type="ARBA" id="ARBA00075618"/>
    </source>
</evidence>
<dbReference type="InterPro" id="IPR029035">
    <property type="entry name" value="DHS-like_NAD/FAD-binding_dom"/>
</dbReference>
<comment type="subcellular location">
    <subcellularLocation>
        <location evidence="2">Nucleus</location>
    </subcellularLocation>
</comment>
<feature type="compositionally biased region" description="Low complexity" evidence="14">
    <location>
        <begin position="52"/>
        <end position="61"/>
    </location>
</feature>
<feature type="binding site" evidence="13">
    <location>
        <position position="287"/>
    </location>
    <ligand>
        <name>Zn(2+)</name>
        <dbReference type="ChEBI" id="CHEBI:29105"/>
    </ligand>
</feature>
<feature type="binding site" evidence="13">
    <location>
        <position position="260"/>
    </location>
    <ligand>
        <name>Zn(2+)</name>
        <dbReference type="ChEBI" id="CHEBI:29105"/>
    </ligand>
</feature>
<evidence type="ECO:0000256" key="9">
    <source>
        <dbReference type="ARBA" id="ARBA00023242"/>
    </source>
</evidence>
<dbReference type="FunFam" id="3.30.1600.10:FF:000013">
    <property type="entry name" value="NAD-dependent protein deacetylase sirtuin-1"/>
    <property type="match status" value="1"/>
</dbReference>
<dbReference type="InterPro" id="IPR003000">
    <property type="entry name" value="Sirtuin"/>
</dbReference>
<dbReference type="WBParaSite" id="Csp11.Scaffold630.g17780.t1">
    <property type="protein sequence ID" value="Csp11.Scaffold630.g17780.t1"/>
    <property type="gene ID" value="Csp11.Scaffold630.g17780"/>
</dbReference>
<evidence type="ECO:0000256" key="10">
    <source>
        <dbReference type="ARBA" id="ARBA00068847"/>
    </source>
</evidence>
<dbReference type="GO" id="GO:0005637">
    <property type="term" value="C:nuclear inner membrane"/>
    <property type="evidence" value="ECO:0007669"/>
    <property type="project" value="TreeGrafter"/>
</dbReference>
<dbReference type="GO" id="GO:0017136">
    <property type="term" value="F:histone deacetylase activity, NAD-dependent"/>
    <property type="evidence" value="ECO:0007669"/>
    <property type="project" value="TreeGrafter"/>
</dbReference>
<evidence type="ECO:0000256" key="3">
    <source>
        <dbReference type="ARBA" id="ARBA00006924"/>
    </source>
</evidence>
<dbReference type="PANTHER" id="PTHR11085:SF9">
    <property type="entry name" value="NAD-DEPENDENT PROTEIN DEACETYLASE SIRTUIN-1"/>
    <property type="match status" value="1"/>
</dbReference>
<dbReference type="GO" id="GO:0002039">
    <property type="term" value="F:p53 binding"/>
    <property type="evidence" value="ECO:0007669"/>
    <property type="project" value="TreeGrafter"/>
</dbReference>
<reference evidence="17" key="1">
    <citation type="submission" date="2016-11" db="UniProtKB">
        <authorList>
            <consortium name="WormBaseParasite"/>
        </authorList>
    </citation>
    <scope>IDENTIFICATION</scope>
</reference>
<sequence length="581" mass="65391">MSHESYQHIDMTATNGEVREITEENPEIGEMHIQNDGEQSGVSNEERRQRTESSTSVSSESWQHNDEMITNLRRAQNLLEQGFSALQVIRQIFPDFDVSRYVMMSDNAHFAVLSDLLERSPTREKLPNYNSLADAVELFKTRKNILVLTGAGVSVSCGIPDFRSKDGIYARLRSEFPDLPDPTAMFDIRYFSANPKPFYNFAREIFPGQFVPSVSHRFIKELESSNRLLRNYTQNIDTLEHQTGIKRVVECHGSFSKCTCTKCGRQYDGMEIREDVLEMRVAHCKQCGGVIKPNIVFFGEDLGRDFHRHVTEDKDKVDLVVVIGSSLKVRPVALIPHCVGKDVPQILINRESLPHYKADIELLGNCDDILRDICYSLGGSFAEMIASYDSIIESSTEHQNEQKEASRGKRQLISQNEFLNICLKQKNEKEEAESDEAPATKRPRFSTTGDMETDQNAFQEIQKHVSEDDEDTVNSDDVLRKIKHPRLLNITDMLQDNKCVAISPHQTVFPGAECSFDLETLTLVRDVHHNHNNGCSGSCNSSETGETDSESTPLSRAQSLDDGIHAEIPESAGNSPGTPAI</sequence>
<feature type="compositionally biased region" description="Polar residues" evidence="14">
    <location>
        <begin position="572"/>
        <end position="581"/>
    </location>
</feature>
<dbReference type="SUPFAM" id="SSF52467">
    <property type="entry name" value="DHS-like NAD/FAD-binding domain"/>
    <property type="match status" value="1"/>
</dbReference>
<feature type="binding site" evidence="13">
    <location>
        <position position="263"/>
    </location>
    <ligand>
        <name>Zn(2+)</name>
        <dbReference type="ChEBI" id="CHEBI:29105"/>
    </ligand>
</feature>
<feature type="region of interest" description="Disordered" evidence="14">
    <location>
        <begin position="533"/>
        <end position="581"/>
    </location>
</feature>
<feature type="compositionally biased region" description="Polar residues" evidence="14">
    <location>
        <begin position="445"/>
        <end position="454"/>
    </location>
</feature>
<evidence type="ECO:0000256" key="2">
    <source>
        <dbReference type="ARBA" id="ARBA00004123"/>
    </source>
</evidence>
<dbReference type="Gene3D" id="3.30.1600.10">
    <property type="entry name" value="SIR2/SIRT2 'Small Domain"/>
    <property type="match status" value="1"/>
</dbReference>
<dbReference type="GO" id="GO:0070403">
    <property type="term" value="F:NAD+ binding"/>
    <property type="evidence" value="ECO:0007669"/>
    <property type="project" value="InterPro"/>
</dbReference>
<organism evidence="16 17">
    <name type="scientific">Caenorhabditis tropicalis</name>
    <dbReference type="NCBI Taxonomy" id="1561998"/>
    <lineage>
        <taxon>Eukaryota</taxon>
        <taxon>Metazoa</taxon>
        <taxon>Ecdysozoa</taxon>
        <taxon>Nematoda</taxon>
        <taxon>Chromadorea</taxon>
        <taxon>Rhabditida</taxon>
        <taxon>Rhabditina</taxon>
        <taxon>Rhabditomorpha</taxon>
        <taxon>Rhabditoidea</taxon>
        <taxon>Rhabditidae</taxon>
        <taxon>Peloderinae</taxon>
        <taxon>Caenorhabditis</taxon>
    </lineage>
</organism>
<feature type="compositionally biased region" description="Low complexity" evidence="14">
    <location>
        <begin position="533"/>
        <end position="544"/>
    </location>
</feature>
<dbReference type="Proteomes" id="UP000095282">
    <property type="component" value="Unplaced"/>
</dbReference>
<protein>
    <recommendedName>
        <fullName evidence="10">NAD-dependent protein deacetylase sir-2.1</fullName>
        <ecNumber evidence="4">2.3.1.286</ecNumber>
    </recommendedName>
    <alternativeName>
        <fullName evidence="11">Protein sir-2.1</fullName>
    </alternativeName>
    <alternativeName>
        <fullName evidence="12">Regulatory protein SIR2 homolog 1</fullName>
    </alternativeName>
</protein>
<dbReference type="PANTHER" id="PTHR11085">
    <property type="entry name" value="NAD-DEPENDENT PROTEIN DEACYLASE SIRTUIN-5, MITOCHONDRIAL-RELATED"/>
    <property type="match status" value="1"/>
</dbReference>
<comment type="cofactor">
    <cofactor evidence="1">
        <name>Zn(2+)</name>
        <dbReference type="ChEBI" id="CHEBI:29105"/>
    </cofactor>
</comment>
<name>A0A1I7UNL5_9PELO</name>
<keyword evidence="9" id="KW-0539">Nucleus</keyword>
<keyword evidence="16" id="KW-1185">Reference proteome</keyword>
<evidence type="ECO:0000313" key="16">
    <source>
        <dbReference type="Proteomes" id="UP000095282"/>
    </source>
</evidence>
<dbReference type="CDD" id="cd01408">
    <property type="entry name" value="SIRT1"/>
    <property type="match status" value="1"/>
</dbReference>
<dbReference type="Gene3D" id="3.40.50.1220">
    <property type="entry name" value="TPP-binding domain"/>
    <property type="match status" value="1"/>
</dbReference>
<feature type="region of interest" description="Disordered" evidence="14">
    <location>
        <begin position="428"/>
        <end position="454"/>
    </location>
</feature>
<dbReference type="PROSITE" id="PS50305">
    <property type="entry name" value="SIRTUIN"/>
    <property type="match status" value="1"/>
</dbReference>
<evidence type="ECO:0000256" key="8">
    <source>
        <dbReference type="ARBA" id="ARBA00023027"/>
    </source>
</evidence>
<dbReference type="eggNOG" id="KOG2684">
    <property type="taxonomic scope" value="Eukaryota"/>
</dbReference>
<feature type="region of interest" description="Disordered" evidence="14">
    <location>
        <begin position="25"/>
        <end position="64"/>
    </location>
</feature>
<evidence type="ECO:0000256" key="12">
    <source>
        <dbReference type="ARBA" id="ARBA00083601"/>
    </source>
</evidence>
<keyword evidence="7 13" id="KW-0862">Zinc</keyword>
<evidence type="ECO:0000259" key="15">
    <source>
        <dbReference type="PROSITE" id="PS50305"/>
    </source>
</evidence>
<evidence type="ECO:0000256" key="13">
    <source>
        <dbReference type="PROSITE-ProRule" id="PRU00236"/>
    </source>
</evidence>
<evidence type="ECO:0000313" key="17">
    <source>
        <dbReference type="WBParaSite" id="Csp11.Scaffold630.g17780.t1"/>
    </source>
</evidence>
<feature type="domain" description="Deacetylase sirtuin-type" evidence="15">
    <location>
        <begin position="125"/>
        <end position="380"/>
    </location>
</feature>
<keyword evidence="5" id="KW-0808">Transferase</keyword>
<dbReference type="InterPro" id="IPR026590">
    <property type="entry name" value="Ssirtuin_cat_dom"/>
</dbReference>
<evidence type="ECO:0000256" key="6">
    <source>
        <dbReference type="ARBA" id="ARBA00022723"/>
    </source>
</evidence>